<proteinExistence type="predicted"/>
<dbReference type="PANTHER" id="PTHR36452">
    <property type="entry name" value="CHROMOSOME 12, WHOLE GENOME SHOTGUN SEQUENCE"/>
    <property type="match status" value="1"/>
</dbReference>
<evidence type="ECO:0000313" key="2">
    <source>
        <dbReference type="Proteomes" id="UP001597532"/>
    </source>
</evidence>
<gene>
    <name evidence="1" type="ORF">ACFS1K_11095</name>
</gene>
<name>A0ABW5VH13_9FLAO</name>
<evidence type="ECO:0000313" key="1">
    <source>
        <dbReference type="EMBL" id="MFD2790311.1"/>
    </source>
</evidence>
<reference evidence="2" key="1">
    <citation type="journal article" date="2019" name="Int. J. Syst. Evol. Microbiol.">
        <title>The Global Catalogue of Microorganisms (GCM) 10K type strain sequencing project: providing services to taxonomists for standard genome sequencing and annotation.</title>
        <authorList>
            <consortium name="The Broad Institute Genomics Platform"/>
            <consortium name="The Broad Institute Genome Sequencing Center for Infectious Disease"/>
            <person name="Wu L."/>
            <person name="Ma J."/>
        </authorList>
    </citation>
    <scope>NUCLEOTIDE SEQUENCE [LARGE SCALE GENOMIC DNA]</scope>
    <source>
        <strain evidence="2">KCTC 52924</strain>
    </source>
</reference>
<organism evidence="1 2">
    <name type="scientific">Arenibacter antarcticus</name>
    <dbReference type="NCBI Taxonomy" id="2040469"/>
    <lineage>
        <taxon>Bacteria</taxon>
        <taxon>Pseudomonadati</taxon>
        <taxon>Bacteroidota</taxon>
        <taxon>Flavobacteriia</taxon>
        <taxon>Flavobacteriales</taxon>
        <taxon>Flavobacteriaceae</taxon>
        <taxon>Arenibacter</taxon>
    </lineage>
</organism>
<dbReference type="PANTHER" id="PTHR36452:SF1">
    <property type="entry name" value="DUF2461 DOMAIN-CONTAINING PROTEIN"/>
    <property type="match status" value="1"/>
</dbReference>
<comment type="caution">
    <text evidence="1">The sequence shown here is derived from an EMBL/GenBank/DDBJ whole genome shotgun (WGS) entry which is preliminary data.</text>
</comment>
<dbReference type="InterPro" id="IPR015996">
    <property type="entry name" value="UCP028451"/>
</dbReference>
<dbReference type="Pfam" id="PF09365">
    <property type="entry name" value="DUF2461"/>
    <property type="match status" value="1"/>
</dbReference>
<dbReference type="NCBIfam" id="TIGR02453">
    <property type="entry name" value="TIGR02453 family protein"/>
    <property type="match status" value="1"/>
</dbReference>
<dbReference type="RefSeq" id="WP_251805676.1">
    <property type="nucleotide sequence ID" value="NZ_CP166679.1"/>
</dbReference>
<sequence length="229" mass="27113">MSRTQQEVITKEVLQILDKLENNNTREWFTEHKAAFKEQEATVKNFFKHLMNKLKLHDDIEKLKLFRIYRDVRFSKDKTPYKSHFAASFSRAGVRLRGGYYVQLKPGKSFLAAGFWEPNKEDLLRIRKEFELDSSEIRAIINDKGLKDVWGEMKGDELKLAPMGFDKEHENIDLIKRKQFIFVKNFTDEEVLSDKFMDDINSAFQKIRPYFDYMSEVLTTDLNGESVYD</sequence>
<dbReference type="Proteomes" id="UP001597532">
    <property type="component" value="Unassembled WGS sequence"/>
</dbReference>
<protein>
    <submittedName>
        <fullName evidence="1">DUF2461 domain-containing protein</fullName>
    </submittedName>
</protein>
<dbReference type="InterPro" id="IPR012808">
    <property type="entry name" value="CHP02453"/>
</dbReference>
<keyword evidence="2" id="KW-1185">Reference proteome</keyword>
<dbReference type="PIRSF" id="PIRSF028451">
    <property type="entry name" value="UCP028451"/>
    <property type="match status" value="1"/>
</dbReference>
<accession>A0ABW5VH13</accession>
<dbReference type="EMBL" id="JBHUOK010000030">
    <property type="protein sequence ID" value="MFD2790311.1"/>
    <property type="molecule type" value="Genomic_DNA"/>
</dbReference>